<feature type="binding site" evidence="10">
    <location>
        <position position="393"/>
    </location>
    <ligand>
        <name>Zn(2+)</name>
        <dbReference type="ChEBI" id="CHEBI:29105"/>
    </ligand>
</feature>
<keyword evidence="10" id="KW-0460">Magnesium</keyword>
<dbReference type="GO" id="GO:0006260">
    <property type="term" value="P:DNA replication"/>
    <property type="evidence" value="ECO:0007669"/>
    <property type="project" value="UniProtKB-KW"/>
</dbReference>
<gene>
    <name evidence="10 12" type="primary">ligA</name>
    <name evidence="12" type="ORF">CRENPOLYSF1_220024</name>
</gene>
<feature type="binding site" evidence="10">
    <location>
        <begin position="105"/>
        <end position="106"/>
    </location>
    <ligand>
        <name>NAD(+)</name>
        <dbReference type="ChEBI" id="CHEBI:57540"/>
    </ligand>
</feature>
<dbReference type="Pfam" id="PF00533">
    <property type="entry name" value="BRCT"/>
    <property type="match status" value="1"/>
</dbReference>
<feature type="binding site" evidence="10">
    <location>
        <position position="159"/>
    </location>
    <ligand>
        <name>NAD(+)</name>
        <dbReference type="ChEBI" id="CHEBI:57540"/>
    </ligand>
</feature>
<keyword evidence="4 10" id="KW-0479">Metal-binding</keyword>
<accession>A0A1R4H6R6</accession>
<comment type="function">
    <text evidence="1 10">DNA ligase that catalyzes the formation of phosphodiester linkages between 5'-phosphoryl and 3'-hydroxyl groups in double-stranded DNA using NAD as a coenzyme and as the energy source for the reaction. It is essential for DNA replication and repair of damaged DNA.</text>
</comment>
<evidence type="ECO:0000256" key="5">
    <source>
        <dbReference type="ARBA" id="ARBA00022763"/>
    </source>
</evidence>
<evidence type="ECO:0000256" key="4">
    <source>
        <dbReference type="ARBA" id="ARBA00022723"/>
    </source>
</evidence>
<evidence type="ECO:0000256" key="2">
    <source>
        <dbReference type="ARBA" id="ARBA00022598"/>
    </source>
</evidence>
<dbReference type="InterPro" id="IPR001679">
    <property type="entry name" value="DNA_ligase"/>
</dbReference>
<name>A0A1R4H6R6_9GAMM</name>
<dbReference type="EMBL" id="FUKI01000096">
    <property type="protein sequence ID" value="SJM91857.1"/>
    <property type="molecule type" value="Genomic_DNA"/>
</dbReference>
<keyword evidence="8 10" id="KW-0234">DNA repair</keyword>
<comment type="catalytic activity">
    <reaction evidence="9 10">
        <text>NAD(+) + (deoxyribonucleotide)n-3'-hydroxyl + 5'-phospho-(deoxyribonucleotide)m = (deoxyribonucleotide)n+m + AMP + beta-nicotinamide D-nucleotide.</text>
        <dbReference type="EC" id="6.5.1.2"/>
    </reaction>
</comment>
<dbReference type="Pfam" id="PF03120">
    <property type="entry name" value="OB_DNA_ligase"/>
    <property type="match status" value="1"/>
</dbReference>
<dbReference type="SUPFAM" id="SSF47781">
    <property type="entry name" value="RuvA domain 2-like"/>
    <property type="match status" value="1"/>
</dbReference>
<feature type="domain" description="BRCT" evidence="11">
    <location>
        <begin position="570"/>
        <end position="648"/>
    </location>
</feature>
<dbReference type="AlphaFoldDB" id="A0A1R4H6R6"/>
<keyword evidence="5 10" id="KW-0227">DNA damage</keyword>
<feature type="binding site" evidence="10">
    <location>
        <position position="390"/>
    </location>
    <ligand>
        <name>Zn(2+)</name>
        <dbReference type="ChEBI" id="CHEBI:29105"/>
    </ligand>
</feature>
<comment type="cofactor">
    <cofactor evidence="10">
        <name>Mg(2+)</name>
        <dbReference type="ChEBI" id="CHEBI:18420"/>
    </cofactor>
    <cofactor evidence="10">
        <name>Mn(2+)</name>
        <dbReference type="ChEBI" id="CHEBI:29035"/>
    </cofactor>
</comment>
<dbReference type="Gene3D" id="3.30.470.30">
    <property type="entry name" value="DNA ligase/mRNA capping enzyme"/>
    <property type="match status" value="1"/>
</dbReference>
<keyword evidence="6 10" id="KW-0862">Zinc</keyword>
<evidence type="ECO:0000256" key="7">
    <source>
        <dbReference type="ARBA" id="ARBA00023027"/>
    </source>
</evidence>
<dbReference type="InterPro" id="IPR036420">
    <property type="entry name" value="BRCT_dom_sf"/>
</dbReference>
<dbReference type="OrthoDB" id="9759736at2"/>
<dbReference type="SUPFAM" id="SSF56091">
    <property type="entry name" value="DNA ligase/mRNA capping enzyme, catalytic domain"/>
    <property type="match status" value="1"/>
</dbReference>
<keyword evidence="3 10" id="KW-0235">DNA replication</keyword>
<dbReference type="InterPro" id="IPR013840">
    <property type="entry name" value="DNAligase_N"/>
</dbReference>
<evidence type="ECO:0000256" key="3">
    <source>
        <dbReference type="ARBA" id="ARBA00022705"/>
    </source>
</evidence>
<dbReference type="Proteomes" id="UP000195667">
    <property type="component" value="Unassembled WGS sequence"/>
</dbReference>
<dbReference type="SUPFAM" id="SSF52113">
    <property type="entry name" value="BRCT domain"/>
    <property type="match status" value="1"/>
</dbReference>
<dbReference type="InterPro" id="IPR010994">
    <property type="entry name" value="RuvA_2-like"/>
</dbReference>
<sequence length="648" mass="71045">MLTSSQWQLLETASLNTLNLRPEHIADIAAHSDATLLSNTQLVEFLQVCNCLYRGGEPLITDLAYDHVFLAELEKRQPEHPYLNSVEPEVTFAGKTVLLPEKMLSTEKTYSADGIEKWLTRLEKAAEDIGIDIASLHFKATPKLDGYAAYDDGTLLYTRGDGKKGTDISRVFERGLIVAGNGLRGQGAGEIVISLRYFASHLADNFDNARNFQASIIKEKDLGAHALEAIQNHAAVFFPFAQLPSWQGCAADLKTNLADIMTQTLSSVDYDVDGVVFEVTNDALKNHLGATRHHHRWQIAYKSNIETATVTVLSVTPQTSRSGRVNPVAELEPTRLSGALISRATAHHYGMVKEQGIGVGTVIELTRSGQVIPKIERVLKPKTPQIPEHCPSCGSTLVWDSDYLYCLNTTQCPSQIENSIEHFFRVLANNDGFGGKTIQKLHAAGVSSVYAIYQLTLEDLTGMGFGEKTAQNLLAQRQLSQSLAIEDWRFLGAFGIHRMGLGNCERLLQHYRLADIFQLTAPQIMAIEGFADKTAAAVVACLAKINNDFQRIYQLGFNLTRTPFLTEQQQNHSPIAGKIIVFTGTMLHGKRDAMSQQAKRLGAKVATSVTGKTDFLVTGMDVGAAKIAAASAKGVQVISEEDYLALLR</sequence>
<evidence type="ECO:0000256" key="1">
    <source>
        <dbReference type="ARBA" id="ARBA00004067"/>
    </source>
</evidence>
<keyword evidence="2 10" id="KW-0436">Ligase</keyword>
<evidence type="ECO:0000256" key="6">
    <source>
        <dbReference type="ARBA" id="ARBA00022833"/>
    </source>
</evidence>
<dbReference type="GO" id="GO:0046872">
    <property type="term" value="F:metal ion binding"/>
    <property type="evidence" value="ECO:0007669"/>
    <property type="project" value="UniProtKB-KW"/>
</dbReference>
<keyword evidence="7 10" id="KW-0520">NAD</keyword>
<dbReference type="Gene3D" id="2.40.50.140">
    <property type="entry name" value="Nucleic acid-binding proteins"/>
    <property type="match status" value="1"/>
</dbReference>
<dbReference type="Gene3D" id="1.10.150.20">
    <property type="entry name" value="5' to 3' exonuclease, C-terminal subdomain"/>
    <property type="match status" value="1"/>
</dbReference>
<dbReference type="PROSITE" id="PS50172">
    <property type="entry name" value="BRCT"/>
    <property type="match status" value="1"/>
</dbReference>
<comment type="similarity">
    <text evidence="10">Belongs to the NAD-dependent DNA ligase family. LigA subfamily.</text>
</comment>
<feature type="binding site" evidence="10">
    <location>
        <position position="302"/>
    </location>
    <ligand>
        <name>NAD(+)</name>
        <dbReference type="ChEBI" id="CHEBI:57540"/>
    </ligand>
</feature>
<feature type="binding site" evidence="10">
    <location>
        <position position="406"/>
    </location>
    <ligand>
        <name>Zn(2+)</name>
        <dbReference type="ChEBI" id="CHEBI:29105"/>
    </ligand>
</feature>
<proteinExistence type="inferred from homology"/>
<dbReference type="RefSeq" id="WP_087143134.1">
    <property type="nucleotide sequence ID" value="NZ_FUKI01000096.1"/>
</dbReference>
<reference evidence="13" key="1">
    <citation type="submission" date="2017-02" db="EMBL/GenBank/DDBJ databases">
        <authorList>
            <person name="Daims H."/>
        </authorList>
    </citation>
    <scope>NUCLEOTIDE SEQUENCE [LARGE SCALE GENOMIC DNA]</scope>
</reference>
<evidence type="ECO:0000256" key="10">
    <source>
        <dbReference type="HAMAP-Rule" id="MF_01588"/>
    </source>
</evidence>
<feature type="binding site" evidence="10">
    <location>
        <begin position="62"/>
        <end position="66"/>
    </location>
    <ligand>
        <name>NAD(+)</name>
        <dbReference type="ChEBI" id="CHEBI:57540"/>
    </ligand>
</feature>
<feature type="binding site" evidence="10">
    <location>
        <position position="412"/>
    </location>
    <ligand>
        <name>Zn(2+)</name>
        <dbReference type="ChEBI" id="CHEBI:29105"/>
    </ligand>
</feature>
<dbReference type="GO" id="GO:0003911">
    <property type="term" value="F:DNA ligase (NAD+) activity"/>
    <property type="evidence" value="ECO:0007669"/>
    <property type="project" value="UniProtKB-UniRule"/>
</dbReference>
<evidence type="ECO:0000259" key="11">
    <source>
        <dbReference type="PROSITE" id="PS50172"/>
    </source>
</evidence>
<dbReference type="SUPFAM" id="SSF50249">
    <property type="entry name" value="Nucleic acid-binding proteins"/>
    <property type="match status" value="1"/>
</dbReference>
<dbReference type="InterPro" id="IPR012340">
    <property type="entry name" value="NA-bd_OB-fold"/>
</dbReference>
<feature type="active site" description="N6-AMP-lysine intermediate" evidence="10">
    <location>
        <position position="143"/>
    </location>
</feature>
<dbReference type="Pfam" id="PF01653">
    <property type="entry name" value="DNA_ligase_aden"/>
    <property type="match status" value="2"/>
</dbReference>
<keyword evidence="10" id="KW-0464">Manganese</keyword>
<evidence type="ECO:0000256" key="9">
    <source>
        <dbReference type="ARBA" id="ARBA00034005"/>
    </source>
</evidence>
<feature type="binding site" evidence="10">
    <location>
        <position position="190"/>
    </location>
    <ligand>
        <name>NAD(+)</name>
        <dbReference type="ChEBI" id="CHEBI:57540"/>
    </ligand>
</feature>
<dbReference type="InterPro" id="IPR013839">
    <property type="entry name" value="DNAligase_adenylation"/>
</dbReference>
<dbReference type="GO" id="GO:0006281">
    <property type="term" value="P:DNA repair"/>
    <property type="evidence" value="ECO:0007669"/>
    <property type="project" value="UniProtKB-KW"/>
</dbReference>
<organism evidence="12 13">
    <name type="scientific">Crenothrix polyspora</name>
    <dbReference type="NCBI Taxonomy" id="360316"/>
    <lineage>
        <taxon>Bacteria</taxon>
        <taxon>Pseudomonadati</taxon>
        <taxon>Pseudomonadota</taxon>
        <taxon>Gammaproteobacteria</taxon>
        <taxon>Methylococcales</taxon>
        <taxon>Crenotrichaceae</taxon>
        <taxon>Crenothrix</taxon>
    </lineage>
</organism>
<comment type="caution">
    <text evidence="10">Lacks conserved residue(s) required for the propagation of feature annotation.</text>
</comment>
<dbReference type="PIRSF" id="PIRSF001604">
    <property type="entry name" value="LigA"/>
    <property type="match status" value="1"/>
</dbReference>
<dbReference type="Gene3D" id="3.30.1490.70">
    <property type="match status" value="1"/>
</dbReference>
<dbReference type="InterPro" id="IPR004150">
    <property type="entry name" value="NAD_DNA_ligase_OB"/>
</dbReference>
<protein>
    <recommendedName>
        <fullName evidence="10">DNA ligase</fullName>
        <ecNumber evidence="10">6.5.1.2</ecNumber>
    </recommendedName>
    <alternativeName>
        <fullName evidence="10">Polydeoxyribonucleotide synthase [NAD(+)]</fullName>
    </alternativeName>
</protein>
<dbReference type="Gene3D" id="3.40.50.10190">
    <property type="entry name" value="BRCT domain"/>
    <property type="match status" value="1"/>
</dbReference>
<dbReference type="CDD" id="cd17748">
    <property type="entry name" value="BRCT_DNA_ligase_like"/>
    <property type="match status" value="1"/>
</dbReference>
<keyword evidence="13" id="KW-1185">Reference proteome</keyword>
<dbReference type="EC" id="6.5.1.2" evidence="10"/>
<dbReference type="SMART" id="SM00532">
    <property type="entry name" value="LIGANc"/>
    <property type="match status" value="1"/>
</dbReference>
<evidence type="ECO:0000313" key="13">
    <source>
        <dbReference type="Proteomes" id="UP000195667"/>
    </source>
</evidence>
<evidence type="ECO:0000256" key="8">
    <source>
        <dbReference type="ARBA" id="ARBA00023204"/>
    </source>
</evidence>
<dbReference type="InterPro" id="IPR001357">
    <property type="entry name" value="BRCT_dom"/>
</dbReference>
<dbReference type="HAMAP" id="MF_01588">
    <property type="entry name" value="DNA_ligase_A"/>
    <property type="match status" value="1"/>
</dbReference>
<dbReference type="Pfam" id="PF14520">
    <property type="entry name" value="HHH_5"/>
    <property type="match status" value="1"/>
</dbReference>
<evidence type="ECO:0000313" key="12">
    <source>
        <dbReference type="EMBL" id="SJM91857.1"/>
    </source>
</evidence>